<evidence type="ECO:0000256" key="1">
    <source>
        <dbReference type="SAM" id="MobiDB-lite"/>
    </source>
</evidence>
<protein>
    <submittedName>
        <fullName evidence="2">Uncharacterized protein</fullName>
    </submittedName>
</protein>
<reference evidence="2" key="1">
    <citation type="journal article" date="2008" name="Nature">
        <title>The amphioxus genome and the evolution of the chordate karyotype.</title>
        <authorList>
            <consortium name="US DOE Joint Genome Institute (JGI-PGF)"/>
            <person name="Putnam N.H."/>
            <person name="Butts T."/>
            <person name="Ferrier D.E.K."/>
            <person name="Furlong R.F."/>
            <person name="Hellsten U."/>
            <person name="Kawashima T."/>
            <person name="Robinson-Rechavi M."/>
            <person name="Shoguchi E."/>
            <person name="Terry A."/>
            <person name="Yu J.-K."/>
            <person name="Benito-Gutierrez E.L."/>
            <person name="Dubchak I."/>
            <person name="Garcia-Fernandez J."/>
            <person name="Gibson-Brown J.J."/>
            <person name="Grigoriev I.V."/>
            <person name="Horton A.C."/>
            <person name="de Jong P.J."/>
            <person name="Jurka J."/>
            <person name="Kapitonov V.V."/>
            <person name="Kohara Y."/>
            <person name="Kuroki Y."/>
            <person name="Lindquist E."/>
            <person name="Lucas S."/>
            <person name="Osoegawa K."/>
            <person name="Pennacchio L.A."/>
            <person name="Salamov A.A."/>
            <person name="Satou Y."/>
            <person name="Sauka-Spengler T."/>
            <person name="Schmutz J."/>
            <person name="Shin-I T."/>
            <person name="Toyoda A."/>
            <person name="Bronner-Fraser M."/>
            <person name="Fujiyama A."/>
            <person name="Holland L.Z."/>
            <person name="Holland P.W.H."/>
            <person name="Satoh N."/>
            <person name="Rokhsar D.S."/>
        </authorList>
    </citation>
    <scope>NUCLEOTIDE SEQUENCE [LARGE SCALE GENOMIC DNA]</scope>
    <source>
        <strain evidence="2">S238N-H82</strain>
        <tissue evidence="2">Testes</tissue>
    </source>
</reference>
<name>C3ZA68_BRAFL</name>
<proteinExistence type="predicted"/>
<feature type="region of interest" description="Disordered" evidence="1">
    <location>
        <begin position="319"/>
        <end position="352"/>
    </location>
</feature>
<dbReference type="EMBL" id="GG666601">
    <property type="protein sequence ID" value="EEN50656.1"/>
    <property type="molecule type" value="Genomic_DNA"/>
</dbReference>
<accession>C3ZA68</accession>
<dbReference type="AlphaFoldDB" id="C3ZA68"/>
<sequence>MAMQEEVKFDPIVLPDHPPQYSPPPPQQAPITMQPGHLPMQQPAASTNVVIVQQPMVTVVSPRQWSSGLCACCDDMGSCLAGTFCFSCFLCHLADKMGESCCLPVCYAHTAMVAMRTKIRIQNNITCRFATRTHWSSVSSSSLSSQQLTSTFVELSVRGNAFAANLFKANLRSPSLGVSLVIKRPSLMTKVDVRGLLLDDVNLLMSGGGGTDSGFLLAPGAFLHFSSNLTNLRGSGDMAMSREIGQGDDQRNTLRALNDRPGIFELFPIPEEVEEDQATQATTTPTRPRLKLTEEQRVVIARKLNAKLRLATEAIVAKRKNGKASKRDVDEVADSSSPQVKRRKPQESAKCPKRATYCDPRLSKTAPIYHNVVAGERVLVNAIARDPCMPKVDLCGCRNSASPTYFTDGSGRIRTSYQQHLDRHTRKMLKLVARRLKKFKRGLPD</sequence>
<evidence type="ECO:0000313" key="2">
    <source>
        <dbReference type="EMBL" id="EEN50656.1"/>
    </source>
</evidence>
<dbReference type="STRING" id="7739.C3ZA68"/>
<organism>
    <name type="scientific">Branchiostoma floridae</name>
    <name type="common">Florida lancelet</name>
    <name type="synonym">Amphioxus</name>
    <dbReference type="NCBI Taxonomy" id="7739"/>
    <lineage>
        <taxon>Eukaryota</taxon>
        <taxon>Metazoa</taxon>
        <taxon>Chordata</taxon>
        <taxon>Cephalochordata</taxon>
        <taxon>Leptocardii</taxon>
        <taxon>Amphioxiformes</taxon>
        <taxon>Branchiostomatidae</taxon>
        <taxon>Branchiostoma</taxon>
    </lineage>
</organism>
<gene>
    <name evidence="2" type="ORF">BRAFLDRAFT_77624</name>
</gene>
<dbReference type="InParanoid" id="C3ZA68"/>